<evidence type="ECO:0000256" key="1">
    <source>
        <dbReference type="ARBA" id="ARBA00023157"/>
    </source>
</evidence>
<dbReference type="PROSITE" id="PS00514">
    <property type="entry name" value="FIBRINOGEN_C_1"/>
    <property type="match status" value="1"/>
</dbReference>
<evidence type="ECO:0000313" key="5">
    <source>
        <dbReference type="RefSeq" id="XP_046600434.1"/>
    </source>
</evidence>
<sequence>MRSYHQSVGPLTTSTTTQQPFVVPEVQTIGQPEIEQRQPEIQRSQVDRLWEEIGGVKAMMSNIAGQLDKFNSLYLGKLEHRMLTTSTLLASIDSNIHGLQERSHVWDTFQLHVAAWNEQIKSLDSKVDHLSRGQEKMIVLDTKVSQLMNLEYKLERVAANLQETSRRIHQLEAPKDPLMGEFAVRGVLSTLKNVERKVDRVQTGIQGIGTTLKQKKKRNETEEASGKLVIRCNTPPAVEEALQDVQAKVDLVYDKLLSETDSNELNDQPESSDLPQAEAKLLNRLWKRLMVPQRKMIKSLDAIEDLLRGSNATGVSCHGDLDENLNRDIEELSSCCRASSHRVSSFVENAETLMKRVEGVVNHVNSQSSIGLEALERGFSKQRNHMEDVFGKISETCSRTKGESPSSKQFPVLVYDGSGDATDDTGSGDDEDTPQGEGSADGEVTVIPLETGAEGWTPNKGEDATSTPGYPVPQTWSPVAAVPNTTTLPPPVTTASVETLSTTEVPGDQLLYADAKKCESLVNTGRNSGVYMLGQNRDLNDAGRDFYTRNCDLETAGGGWTVIQQRGGGWGGVENFTRNWEDYSLGFGSLWGEFWLGNEYIHRLTYEADVVLRVELEDWKAVTAWAEYSTFRVDAEVDNYRIWIGDYEGNATDAFSAHDGTPFSTIDRDNDSAPPCCPCAPAYGGGWWFYSCFEANLNGDYYPENSKHDPFRGVIWEHWHGDYSLKTTRMMVRPRNLGDIPLDPPDQVYPDP</sequence>
<dbReference type="InterPro" id="IPR036056">
    <property type="entry name" value="Fibrinogen-like_C"/>
</dbReference>
<protein>
    <submittedName>
        <fullName evidence="5">Uncharacterized protein LOC107218903 isoform X2</fullName>
    </submittedName>
</protein>
<gene>
    <name evidence="5" type="primary">LOC107218903</name>
</gene>
<dbReference type="PROSITE" id="PS51406">
    <property type="entry name" value="FIBRINOGEN_C_2"/>
    <property type="match status" value="1"/>
</dbReference>
<dbReference type="SMART" id="SM00186">
    <property type="entry name" value="FBG"/>
    <property type="match status" value="1"/>
</dbReference>
<evidence type="ECO:0000313" key="4">
    <source>
        <dbReference type="Proteomes" id="UP000829291"/>
    </source>
</evidence>
<name>A0ABM3GJI7_NEOLC</name>
<accession>A0ABM3GJI7</accession>
<feature type="compositionally biased region" description="Acidic residues" evidence="2">
    <location>
        <begin position="421"/>
        <end position="434"/>
    </location>
</feature>
<dbReference type="PANTHER" id="PTHR19143:SF459">
    <property type="entry name" value="FIBRINOGEN C-TERMINAL DOMAIN-CONTAINING PROTEIN"/>
    <property type="match status" value="1"/>
</dbReference>
<organism evidence="4 5">
    <name type="scientific">Neodiprion lecontei</name>
    <name type="common">Redheaded pine sawfly</name>
    <dbReference type="NCBI Taxonomy" id="441921"/>
    <lineage>
        <taxon>Eukaryota</taxon>
        <taxon>Metazoa</taxon>
        <taxon>Ecdysozoa</taxon>
        <taxon>Arthropoda</taxon>
        <taxon>Hexapoda</taxon>
        <taxon>Insecta</taxon>
        <taxon>Pterygota</taxon>
        <taxon>Neoptera</taxon>
        <taxon>Endopterygota</taxon>
        <taxon>Hymenoptera</taxon>
        <taxon>Tenthredinoidea</taxon>
        <taxon>Diprionidae</taxon>
        <taxon>Diprioninae</taxon>
        <taxon>Neodiprion</taxon>
    </lineage>
</organism>
<dbReference type="RefSeq" id="XP_046600434.1">
    <property type="nucleotide sequence ID" value="XM_046744478.1"/>
</dbReference>
<dbReference type="InterPro" id="IPR002181">
    <property type="entry name" value="Fibrinogen_a/b/g_C_dom"/>
</dbReference>
<dbReference type="InterPro" id="IPR014716">
    <property type="entry name" value="Fibrinogen_a/b/g_C_1"/>
</dbReference>
<dbReference type="CDD" id="cd00087">
    <property type="entry name" value="FReD"/>
    <property type="match status" value="1"/>
</dbReference>
<keyword evidence="1" id="KW-1015">Disulfide bond</keyword>
<evidence type="ECO:0000259" key="3">
    <source>
        <dbReference type="PROSITE" id="PS51406"/>
    </source>
</evidence>
<dbReference type="InterPro" id="IPR020837">
    <property type="entry name" value="Fibrinogen_CS"/>
</dbReference>
<feature type="compositionally biased region" description="Polar residues" evidence="2">
    <location>
        <begin position="397"/>
        <end position="409"/>
    </location>
</feature>
<dbReference type="Pfam" id="PF00147">
    <property type="entry name" value="Fibrinogen_C"/>
    <property type="match status" value="1"/>
</dbReference>
<dbReference type="Proteomes" id="UP000829291">
    <property type="component" value="Chromosome 6"/>
</dbReference>
<feature type="region of interest" description="Disordered" evidence="2">
    <location>
        <begin position="397"/>
        <end position="443"/>
    </location>
</feature>
<dbReference type="GeneID" id="107218903"/>
<dbReference type="PANTHER" id="PTHR19143">
    <property type="entry name" value="FIBRINOGEN/TENASCIN/ANGIOPOEITIN"/>
    <property type="match status" value="1"/>
</dbReference>
<dbReference type="Gene3D" id="3.90.215.10">
    <property type="entry name" value="Gamma Fibrinogen, chain A, domain 1"/>
    <property type="match status" value="1"/>
</dbReference>
<evidence type="ECO:0000256" key="2">
    <source>
        <dbReference type="SAM" id="MobiDB-lite"/>
    </source>
</evidence>
<proteinExistence type="predicted"/>
<keyword evidence="4" id="KW-1185">Reference proteome</keyword>
<feature type="domain" description="Fibrinogen C-terminal" evidence="3">
    <location>
        <begin position="509"/>
        <end position="736"/>
    </location>
</feature>
<reference evidence="5" key="1">
    <citation type="submission" date="2025-08" db="UniProtKB">
        <authorList>
            <consortium name="RefSeq"/>
        </authorList>
    </citation>
    <scope>IDENTIFICATION</scope>
    <source>
        <tissue evidence="5">Thorax and Abdomen</tissue>
    </source>
</reference>
<dbReference type="InterPro" id="IPR050373">
    <property type="entry name" value="Fibrinogen_C-term_domain"/>
</dbReference>
<dbReference type="SUPFAM" id="SSF56496">
    <property type="entry name" value="Fibrinogen C-terminal domain-like"/>
    <property type="match status" value="1"/>
</dbReference>